<feature type="domain" description="Restriction endonuclease type IV Mrr" evidence="1">
    <location>
        <begin position="3"/>
        <end position="43"/>
    </location>
</feature>
<proteinExistence type="predicted"/>
<organism evidence="2 3">
    <name type="scientific">Desulfosarcina ovata subsp. ovata</name>
    <dbReference type="NCBI Taxonomy" id="2752305"/>
    <lineage>
        <taxon>Bacteria</taxon>
        <taxon>Pseudomonadati</taxon>
        <taxon>Thermodesulfobacteriota</taxon>
        <taxon>Desulfobacteria</taxon>
        <taxon>Desulfobacterales</taxon>
        <taxon>Desulfosarcinaceae</taxon>
        <taxon>Desulfosarcina</taxon>
    </lineage>
</organism>
<dbReference type="Gene3D" id="3.40.1350.10">
    <property type="match status" value="1"/>
</dbReference>
<keyword evidence="3" id="KW-1185">Reference proteome</keyword>
<reference evidence="2 3" key="1">
    <citation type="submission" date="2019-11" db="EMBL/GenBank/DDBJ databases">
        <title>Comparative genomics of hydrocarbon-degrading Desulfosarcina strains.</title>
        <authorList>
            <person name="Watanabe M."/>
            <person name="Kojima H."/>
            <person name="Fukui M."/>
        </authorList>
    </citation>
    <scope>NUCLEOTIDE SEQUENCE [LARGE SCALE GENOMIC DNA]</scope>
    <source>
        <strain evidence="3">oXyS1</strain>
    </source>
</reference>
<evidence type="ECO:0000313" key="3">
    <source>
        <dbReference type="Proteomes" id="UP000422108"/>
    </source>
</evidence>
<dbReference type="InterPro" id="IPR007560">
    <property type="entry name" value="Restrct_endonuc_IV_Mrr"/>
</dbReference>
<dbReference type="AlphaFoldDB" id="A0A5K8AAZ0"/>
<dbReference type="InterPro" id="IPR011856">
    <property type="entry name" value="tRNA_endonuc-like_dom_sf"/>
</dbReference>
<dbReference type="PANTHER" id="PTHR30015:SF7">
    <property type="entry name" value="TYPE IV METHYL-DIRECTED RESTRICTION ENZYME ECOKMRR"/>
    <property type="match status" value="1"/>
</dbReference>
<evidence type="ECO:0000313" key="2">
    <source>
        <dbReference type="EMBL" id="BBO89775.1"/>
    </source>
</evidence>
<dbReference type="Pfam" id="PF04471">
    <property type="entry name" value="Mrr_cat"/>
    <property type="match status" value="1"/>
</dbReference>
<gene>
    <name evidence="2" type="ORF">DSCOOX_29550</name>
</gene>
<sequence length="67" mass="7528">MGKAAKKGIFLTTSRFSHEAEDYVKGLDAKIILIDGERLAELMVEYNVGVDPVATYEIKKIDSDYFL</sequence>
<protein>
    <recommendedName>
        <fullName evidence="1">Restriction endonuclease type IV Mrr domain-containing protein</fullName>
    </recommendedName>
</protein>
<dbReference type="PANTHER" id="PTHR30015">
    <property type="entry name" value="MRR RESTRICTION SYSTEM PROTEIN"/>
    <property type="match status" value="1"/>
</dbReference>
<dbReference type="Proteomes" id="UP000422108">
    <property type="component" value="Chromosome"/>
</dbReference>
<evidence type="ECO:0000259" key="1">
    <source>
        <dbReference type="Pfam" id="PF04471"/>
    </source>
</evidence>
<name>A0A5K8AAZ0_9BACT</name>
<dbReference type="InterPro" id="IPR052906">
    <property type="entry name" value="Type_IV_Methyl-Rstrct_Enzyme"/>
</dbReference>
<dbReference type="EMBL" id="AP021879">
    <property type="protein sequence ID" value="BBO89775.1"/>
    <property type="molecule type" value="Genomic_DNA"/>
</dbReference>
<accession>A0A5K8AAZ0</accession>
<dbReference type="GO" id="GO:0015666">
    <property type="term" value="F:restriction endodeoxyribonuclease activity"/>
    <property type="evidence" value="ECO:0007669"/>
    <property type="project" value="TreeGrafter"/>
</dbReference>
<dbReference type="GO" id="GO:0009307">
    <property type="term" value="P:DNA restriction-modification system"/>
    <property type="evidence" value="ECO:0007669"/>
    <property type="project" value="InterPro"/>
</dbReference>
<dbReference type="GO" id="GO:0003677">
    <property type="term" value="F:DNA binding"/>
    <property type="evidence" value="ECO:0007669"/>
    <property type="project" value="InterPro"/>
</dbReference>